<dbReference type="EMBL" id="JBFCZG010000004">
    <property type="protein sequence ID" value="KAL3423116.1"/>
    <property type="molecule type" value="Genomic_DNA"/>
</dbReference>
<organism evidence="2 3">
    <name type="scientific">Phlyctema vagabunda</name>
    <dbReference type="NCBI Taxonomy" id="108571"/>
    <lineage>
        <taxon>Eukaryota</taxon>
        <taxon>Fungi</taxon>
        <taxon>Dikarya</taxon>
        <taxon>Ascomycota</taxon>
        <taxon>Pezizomycotina</taxon>
        <taxon>Leotiomycetes</taxon>
        <taxon>Helotiales</taxon>
        <taxon>Dermateaceae</taxon>
        <taxon>Phlyctema</taxon>
    </lineage>
</organism>
<name>A0ABR4PIF9_9HELO</name>
<comment type="caution">
    <text evidence="2">The sequence shown here is derived from an EMBL/GenBank/DDBJ whole genome shotgun (WGS) entry which is preliminary data.</text>
</comment>
<reference evidence="2 3" key="1">
    <citation type="submission" date="2024-06" db="EMBL/GenBank/DDBJ databases">
        <title>Complete genome of Phlyctema vagabunda strain 19-DSS-EL-015.</title>
        <authorList>
            <person name="Fiorenzani C."/>
        </authorList>
    </citation>
    <scope>NUCLEOTIDE SEQUENCE [LARGE SCALE GENOMIC DNA]</scope>
    <source>
        <strain evidence="2 3">19-DSS-EL-015</strain>
    </source>
</reference>
<feature type="region of interest" description="Disordered" evidence="1">
    <location>
        <begin position="1"/>
        <end position="38"/>
    </location>
</feature>
<evidence type="ECO:0000313" key="2">
    <source>
        <dbReference type="EMBL" id="KAL3423116.1"/>
    </source>
</evidence>
<protein>
    <submittedName>
        <fullName evidence="2">Uncharacterized protein</fullName>
    </submittedName>
</protein>
<feature type="compositionally biased region" description="Low complexity" evidence="1">
    <location>
        <begin position="16"/>
        <end position="28"/>
    </location>
</feature>
<accession>A0ABR4PIF9</accession>
<dbReference type="Proteomes" id="UP001629113">
    <property type="component" value="Unassembled WGS sequence"/>
</dbReference>
<evidence type="ECO:0000313" key="3">
    <source>
        <dbReference type="Proteomes" id="UP001629113"/>
    </source>
</evidence>
<proteinExistence type="predicted"/>
<sequence>MAEQAEPSPVRAKCVSTPSSNNTPASPSGRRPMKTQSSEQISLQILPAEIRLSIFEYALANTWYPAEGAYSDEICATHRQRMMRQPRMPALISAVRRNKILYHEALCAFTYTNTFHCRNLFFPSQMDRRIVGSIKHLEITVCPGENQGFWDNIKSRMLDPTKFKEQYPEYPLHPVSINWLRLKSVHYHKQIALGGQVDIVVVLVLLISARAMRQTSADDLIVSLKVPARDNGPPGNVMISFTVKVISKSISVSWDILMLDETHWNDTTSRIVLNTFAQFLKWKFGTAQPRLESVSTGVFDVWFWSL</sequence>
<gene>
    <name evidence="2" type="ORF">PVAG01_04863</name>
</gene>
<keyword evidence="3" id="KW-1185">Reference proteome</keyword>
<evidence type="ECO:0000256" key="1">
    <source>
        <dbReference type="SAM" id="MobiDB-lite"/>
    </source>
</evidence>